<dbReference type="AlphaFoldDB" id="A0A8H8D874"/>
<accession>A0A8H8D874</accession>
<comment type="caution">
    <text evidence="1">The sequence shown here is derived from an EMBL/GenBank/DDBJ whole genome shotgun (WGS) entry which is preliminary data.</text>
</comment>
<gene>
    <name evidence="1" type="ORF">I7I52_01220</name>
</gene>
<protein>
    <submittedName>
        <fullName evidence="1">Uncharacterized protein</fullName>
    </submittedName>
</protein>
<reference evidence="1 2" key="1">
    <citation type="submission" date="2021-01" db="EMBL/GenBank/DDBJ databases">
        <title>Chromosome-level genome assembly of a human fungal pathogen reveals clustering of transcriptionally co-regulated genes.</title>
        <authorList>
            <person name="Voorhies M."/>
            <person name="Cohen S."/>
            <person name="Shea T.P."/>
            <person name="Petrus S."/>
            <person name="Munoz J.F."/>
            <person name="Poplawski S."/>
            <person name="Goldman W.E."/>
            <person name="Michael T."/>
            <person name="Cuomo C.A."/>
            <person name="Sil A."/>
            <person name="Beyhan S."/>
        </authorList>
    </citation>
    <scope>NUCLEOTIDE SEQUENCE [LARGE SCALE GENOMIC DNA]</scope>
    <source>
        <strain evidence="1 2">G184AR</strain>
    </source>
</reference>
<proteinExistence type="predicted"/>
<dbReference type="EMBL" id="JAEVHI010000001">
    <property type="protein sequence ID" value="KAG5303273.1"/>
    <property type="molecule type" value="Genomic_DNA"/>
</dbReference>
<evidence type="ECO:0000313" key="1">
    <source>
        <dbReference type="EMBL" id="KAG5303273.1"/>
    </source>
</evidence>
<organism evidence="1 2">
    <name type="scientific">Ajellomyces capsulatus</name>
    <name type="common">Darling's disease fungus</name>
    <name type="synonym">Histoplasma capsulatum</name>
    <dbReference type="NCBI Taxonomy" id="5037"/>
    <lineage>
        <taxon>Eukaryota</taxon>
        <taxon>Fungi</taxon>
        <taxon>Dikarya</taxon>
        <taxon>Ascomycota</taxon>
        <taxon>Pezizomycotina</taxon>
        <taxon>Eurotiomycetes</taxon>
        <taxon>Eurotiomycetidae</taxon>
        <taxon>Onygenales</taxon>
        <taxon>Ajellomycetaceae</taxon>
        <taxon>Histoplasma</taxon>
    </lineage>
</organism>
<dbReference type="VEuPathDB" id="FungiDB:I7I52_01220"/>
<name>A0A8H8D874_AJECA</name>
<evidence type="ECO:0000313" key="2">
    <source>
        <dbReference type="Proteomes" id="UP000670092"/>
    </source>
</evidence>
<dbReference type="Proteomes" id="UP000670092">
    <property type="component" value="Unassembled WGS sequence"/>
</dbReference>
<dbReference type="OrthoDB" id="3700556at2759"/>
<sequence>MWYLGVPIDCGATMVVVQDEDYTVAIEKFENAGFTRSIPNRTPPPEVMENHSNPQQMLEEINAGYKRLDYSCAVFDYPQGDPAEKGLQMYLFPNSFAHIPLEDILHSSNNIAYPATTKQFDIYKNLCYPLERALVESFVKAVIDEETESGYSAWGESLRCWVSMMTGYLEVNNDILDHCSDKQAVEWYSINFGRIHEAKFGPMDRRISKRLGSGKELPIDMRGNPI</sequence>